<evidence type="ECO:0000313" key="1">
    <source>
        <dbReference type="EMBL" id="ATL29231.1"/>
    </source>
</evidence>
<reference evidence="1 2" key="1">
    <citation type="submission" date="2017-08" db="EMBL/GenBank/DDBJ databases">
        <title>Complete Genome Sequence of Streptomyces formicae KY5, the formicamycin producer.</title>
        <authorList>
            <person name="Holmes N.A."/>
            <person name="Devine R."/>
            <person name="Qin Z."/>
            <person name="Seipke R.F."/>
            <person name="Wilkinson B."/>
            <person name="Hutchings M.I."/>
        </authorList>
    </citation>
    <scope>NUCLEOTIDE SEQUENCE [LARGE SCALE GENOMIC DNA]</scope>
    <source>
        <strain evidence="1 2">KY5</strain>
    </source>
</reference>
<sequence>MFLSDLAGLCGAQDSWVGLVSDSQGVREVRTPKANYVIPEMRAARVSDPVTPSLILITAPAAVGKTTAARYLSHTLKAPVLDLSTLHVGSNTLEGALWKAMGAGPSGRFVEQMKAGRATLIIDALDEAEIRSGQANFQAFLRGVAETAADMSGKPAMIMLSRAESARSLTDLFNERSIQYSHFEILPFGRDQAASYLDDRMVEVYSASGKDAVHRRFATPYERARDTLFTLLSSVISDVSSDIWNNPSIRDFLGYAPVLDVAAEFLAVDNFTTLHREFSSSGAAEGTAHWHLVAQVIDHLLIREQNKFVTQFAKTAEFESVGDRRLSLALYTPEEQCTRLLDYVEKVSTPVELPAHLPERLRDAYEVAVNSQLVNHPFLRGSEWFNVIFRDYVTARSLASVTVVGDSGASIRSRLLSSEWKHSPMFAYFTHALTRVEGAPVSTCHSELFGALYESFKSMCVAGDTLHFTAGKTGNRLYSGFAVTSKHQGNVSLTMGPLTFTSFEGNLSLTFPRELSNAEIYEVPEVMLGGEGSSFKFGPSVYIACQDLLVTAKDVQVFGTGDSGETPVLLNVSNLISDNVKIRVESTHLHILCDELSYPWTQYQKKLNPSALHSGAREASALYLEMRRIVLRFKDAKKGQAALYQPFVDNLIIGENRRARTALDFLADIGCVEQRNSMYLLDLAEFAKLGISRPQLRELEFSPAVASLSQRLFEFASQRE</sequence>
<accession>A0A291QBZ8</accession>
<dbReference type="InterPro" id="IPR027417">
    <property type="entry name" value="P-loop_NTPase"/>
</dbReference>
<keyword evidence="2" id="KW-1185">Reference proteome</keyword>
<name>A0A291QBZ8_9ACTN</name>
<dbReference type="AlphaFoldDB" id="A0A291QBZ8"/>
<dbReference type="EMBL" id="CP022685">
    <property type="protein sequence ID" value="ATL29231.1"/>
    <property type="molecule type" value="Genomic_DNA"/>
</dbReference>
<protein>
    <submittedName>
        <fullName evidence="1">Uncharacterized protein</fullName>
    </submittedName>
</protein>
<gene>
    <name evidence="1" type="ORF">KY5_4213</name>
</gene>
<organism evidence="1 2">
    <name type="scientific">Streptomyces formicae</name>
    <dbReference type="NCBI Taxonomy" id="1616117"/>
    <lineage>
        <taxon>Bacteria</taxon>
        <taxon>Bacillati</taxon>
        <taxon>Actinomycetota</taxon>
        <taxon>Actinomycetes</taxon>
        <taxon>Kitasatosporales</taxon>
        <taxon>Streptomycetaceae</taxon>
        <taxon>Streptomyces</taxon>
    </lineage>
</organism>
<evidence type="ECO:0000313" key="2">
    <source>
        <dbReference type="Proteomes" id="UP000221011"/>
    </source>
</evidence>
<dbReference type="Gene3D" id="3.40.50.300">
    <property type="entry name" value="P-loop containing nucleotide triphosphate hydrolases"/>
    <property type="match status" value="1"/>
</dbReference>
<dbReference type="SUPFAM" id="SSF52540">
    <property type="entry name" value="P-loop containing nucleoside triphosphate hydrolases"/>
    <property type="match status" value="1"/>
</dbReference>
<dbReference type="Proteomes" id="UP000221011">
    <property type="component" value="Chromosome"/>
</dbReference>
<proteinExistence type="predicted"/>
<dbReference type="KEGG" id="sfk:KY5_4213"/>